<proteinExistence type="predicted"/>
<evidence type="ECO:0000313" key="1">
    <source>
        <dbReference type="EMBL" id="GEM46077.1"/>
    </source>
</evidence>
<dbReference type="EMBL" id="BJXB01000006">
    <property type="protein sequence ID" value="GEM46077.1"/>
    <property type="molecule type" value="Genomic_DNA"/>
</dbReference>
<dbReference type="SUPFAM" id="SSF52833">
    <property type="entry name" value="Thioredoxin-like"/>
    <property type="match status" value="1"/>
</dbReference>
<dbReference type="CDD" id="cd03062">
    <property type="entry name" value="TRX_Fd_Sucrase"/>
    <property type="match status" value="1"/>
</dbReference>
<dbReference type="InterPro" id="IPR010350">
    <property type="entry name" value="Aim32/Apd1-like_bac"/>
</dbReference>
<keyword evidence="2" id="KW-1185">Reference proteome</keyword>
<dbReference type="PIRSF" id="PIRSF035042">
    <property type="entry name" value="UCP035042_thirdx"/>
    <property type="match status" value="1"/>
</dbReference>
<evidence type="ECO:0000313" key="2">
    <source>
        <dbReference type="Proteomes" id="UP000321306"/>
    </source>
</evidence>
<dbReference type="Pfam" id="PF06999">
    <property type="entry name" value="Suc_Fer-like"/>
    <property type="match status" value="1"/>
</dbReference>
<dbReference type="Proteomes" id="UP000321306">
    <property type="component" value="Unassembled WGS sequence"/>
</dbReference>
<protein>
    <recommendedName>
        <fullName evidence="3">Sucrase ferredoxin</fullName>
    </recommendedName>
</protein>
<accession>A0A511N0U3</accession>
<comment type="caution">
    <text evidence="1">The sequence shown here is derived from an EMBL/GenBank/DDBJ whole genome shotgun (WGS) entry which is preliminary data.</text>
</comment>
<evidence type="ECO:0008006" key="3">
    <source>
        <dbReference type="Google" id="ProtNLM"/>
    </source>
</evidence>
<reference evidence="1 2" key="1">
    <citation type="submission" date="2019-07" db="EMBL/GenBank/DDBJ databases">
        <title>Whole genome shotgun sequence of Deinococcus cellulosilyticus NBRC 106333.</title>
        <authorList>
            <person name="Hosoyama A."/>
            <person name="Uohara A."/>
            <person name="Ohji S."/>
            <person name="Ichikawa N."/>
        </authorList>
    </citation>
    <scope>NUCLEOTIDE SEQUENCE [LARGE SCALE GENOMIC DNA]</scope>
    <source>
        <strain evidence="1 2">NBRC 106333</strain>
    </source>
</reference>
<dbReference type="InterPro" id="IPR009737">
    <property type="entry name" value="Aim32/Apd1-like"/>
</dbReference>
<gene>
    <name evidence="1" type="ORF">DC3_17120</name>
</gene>
<sequence length="315" mass="35745">MSHYQLCAITARELGENPLGSASTPSALVLLALPQSRWKQFREIEHMSAEVQEVVRSLKPAPTILTLNPDPVYTRPGYVFAARLNWTDSGMHPQAFMITEANLEEAFIALLQEDWGTLSPWEVEAPERMLLVCTHGSHDSACGKLGYPIYRHLRSQASAHTQIWRACHIGGHRFAPTLLDLPEGRSWGFLDQEKAIQILKQEGPLDAVRGHLRGYMGLSPFAQILEGELFFQHGWEWTRKPRVLELQQIEGEVTSKPFQQKHPVQRAFVEISTDTHLYRGTVVYHRTGQTALNSGKVPLADIHEYHLENWSQEDL</sequence>
<dbReference type="RefSeq" id="WP_146883896.1">
    <property type="nucleotide sequence ID" value="NZ_BJXB01000006.1"/>
</dbReference>
<dbReference type="AlphaFoldDB" id="A0A511N0U3"/>
<organism evidence="1 2">
    <name type="scientific">Deinococcus cellulosilyticus (strain DSM 18568 / NBRC 106333 / KACC 11606 / 5516J-15)</name>
    <dbReference type="NCBI Taxonomy" id="1223518"/>
    <lineage>
        <taxon>Bacteria</taxon>
        <taxon>Thermotogati</taxon>
        <taxon>Deinococcota</taxon>
        <taxon>Deinococci</taxon>
        <taxon>Deinococcales</taxon>
        <taxon>Deinococcaceae</taxon>
        <taxon>Deinococcus</taxon>
    </lineage>
</organism>
<name>A0A511N0U3_DEIC1</name>
<dbReference type="InterPro" id="IPR036249">
    <property type="entry name" value="Thioredoxin-like_sf"/>
</dbReference>
<dbReference type="OrthoDB" id="3399139at2"/>